<accession>A0ABT7LD10</accession>
<evidence type="ECO:0000313" key="2">
    <source>
        <dbReference type="Proteomes" id="UP001238603"/>
    </source>
</evidence>
<dbReference type="Pfam" id="PF12643">
    <property type="entry name" value="MazG-like"/>
    <property type="match status" value="1"/>
</dbReference>
<keyword evidence="2" id="KW-1185">Reference proteome</keyword>
<dbReference type="RefSeq" id="WP_285981529.1">
    <property type="nucleotide sequence ID" value="NZ_JASVDS010000001.1"/>
</dbReference>
<dbReference type="Proteomes" id="UP001238603">
    <property type="component" value="Unassembled WGS sequence"/>
</dbReference>
<dbReference type="PANTHER" id="PTHR46523">
    <property type="entry name" value="DCTP PYROPHOSPHATASE 1"/>
    <property type="match status" value="1"/>
</dbReference>
<dbReference type="CDD" id="cd11537">
    <property type="entry name" value="NTP-PPase_RS21-C6_like"/>
    <property type="match status" value="1"/>
</dbReference>
<dbReference type="SUPFAM" id="SSF101386">
    <property type="entry name" value="all-alpha NTP pyrophosphatases"/>
    <property type="match status" value="1"/>
</dbReference>
<dbReference type="InterPro" id="IPR025984">
    <property type="entry name" value="DCTPP"/>
</dbReference>
<dbReference type="Gene3D" id="1.10.287.1080">
    <property type="entry name" value="MazG-like"/>
    <property type="match status" value="1"/>
</dbReference>
<proteinExistence type="predicted"/>
<dbReference type="InterPro" id="IPR052555">
    <property type="entry name" value="dCTP_Pyrophosphatase"/>
</dbReference>
<dbReference type="PIRSF" id="PIRSF029826">
    <property type="entry name" value="UCP029826_pph"/>
    <property type="match status" value="1"/>
</dbReference>
<name>A0ABT7LD10_9BURK</name>
<dbReference type="PANTHER" id="PTHR46523:SF1">
    <property type="entry name" value="DCTP PYROPHOSPHATASE 1"/>
    <property type="match status" value="1"/>
</dbReference>
<protein>
    <submittedName>
        <fullName evidence="1">Nucleotide pyrophosphohydrolase</fullName>
    </submittedName>
</protein>
<sequence>MNIADLQARLRAFAAERRWEPYQTPKNLAMAMVVEAAELVEIFQWKTPQESQALDEATRVHLGEEIADVLLYLLQIADHCQVDVTSAVERKLVMNARKHPPLPREGESA</sequence>
<comment type="caution">
    <text evidence="1">The sequence shown here is derived from an EMBL/GenBank/DDBJ whole genome shotgun (WGS) entry which is preliminary data.</text>
</comment>
<organism evidence="1 2">
    <name type="scientific">Roseateles subflavus</name>
    <dbReference type="NCBI Taxonomy" id="3053353"/>
    <lineage>
        <taxon>Bacteria</taxon>
        <taxon>Pseudomonadati</taxon>
        <taxon>Pseudomonadota</taxon>
        <taxon>Betaproteobacteria</taxon>
        <taxon>Burkholderiales</taxon>
        <taxon>Sphaerotilaceae</taxon>
        <taxon>Roseateles</taxon>
    </lineage>
</organism>
<gene>
    <name evidence="1" type="ORF">QRD43_02475</name>
</gene>
<evidence type="ECO:0000313" key="1">
    <source>
        <dbReference type="EMBL" id="MDL5030758.1"/>
    </source>
</evidence>
<reference evidence="1 2" key="1">
    <citation type="submission" date="2023-06" db="EMBL/GenBank/DDBJ databases">
        <title>Pelomonas sp. APW6 16S ribosomal RNA gene genome sequencing and assembly.</title>
        <authorList>
            <person name="Woo H."/>
        </authorList>
    </citation>
    <scope>NUCLEOTIDE SEQUENCE [LARGE SCALE GENOMIC DNA]</scope>
    <source>
        <strain evidence="1 2">APW6</strain>
    </source>
</reference>
<dbReference type="EMBL" id="JASVDS010000001">
    <property type="protein sequence ID" value="MDL5030758.1"/>
    <property type="molecule type" value="Genomic_DNA"/>
</dbReference>